<name>A0ABW3JE31_9HYPH</name>
<feature type="region of interest" description="Disordered" evidence="1">
    <location>
        <begin position="131"/>
        <end position="157"/>
    </location>
</feature>
<organism evidence="2 3">
    <name type="scientific">Methyloligella solikamskensis</name>
    <dbReference type="NCBI Taxonomy" id="1177756"/>
    <lineage>
        <taxon>Bacteria</taxon>
        <taxon>Pseudomonadati</taxon>
        <taxon>Pseudomonadota</taxon>
        <taxon>Alphaproteobacteria</taxon>
        <taxon>Hyphomicrobiales</taxon>
        <taxon>Hyphomicrobiaceae</taxon>
        <taxon>Methyloligella</taxon>
    </lineage>
</organism>
<accession>A0ABW3JE31</accession>
<reference evidence="3" key="1">
    <citation type="journal article" date="2019" name="Int. J. Syst. Evol. Microbiol.">
        <title>The Global Catalogue of Microorganisms (GCM) 10K type strain sequencing project: providing services to taxonomists for standard genome sequencing and annotation.</title>
        <authorList>
            <consortium name="The Broad Institute Genomics Platform"/>
            <consortium name="The Broad Institute Genome Sequencing Center for Infectious Disease"/>
            <person name="Wu L."/>
            <person name="Ma J."/>
        </authorList>
    </citation>
    <scope>NUCLEOTIDE SEQUENCE [LARGE SCALE GENOMIC DNA]</scope>
    <source>
        <strain evidence="3">CCUG 61697</strain>
    </source>
</reference>
<evidence type="ECO:0000256" key="1">
    <source>
        <dbReference type="SAM" id="MobiDB-lite"/>
    </source>
</evidence>
<feature type="compositionally biased region" description="Basic and acidic residues" evidence="1">
    <location>
        <begin position="148"/>
        <end position="157"/>
    </location>
</feature>
<dbReference type="Proteomes" id="UP001597102">
    <property type="component" value="Unassembled WGS sequence"/>
</dbReference>
<comment type="caution">
    <text evidence="2">The sequence shown here is derived from an EMBL/GenBank/DDBJ whole genome shotgun (WGS) entry which is preliminary data.</text>
</comment>
<sequence>MSNGLKTDLTKDEKTRPRRRRVSSISLTNRSRITNGSALCEYVDGRSSWARRFRDLIAAYSSDLGGDDALSEGQRAIIRRASLLQVELEFMEAKFAKTHDDGDLPHPGQIETYQRTAGALRRLIESVGLHEGRQARDVTPDPLSYARRHAEAEGEAA</sequence>
<evidence type="ECO:0000313" key="3">
    <source>
        <dbReference type="Proteomes" id="UP001597102"/>
    </source>
</evidence>
<dbReference type="EMBL" id="JBHTJO010000001">
    <property type="protein sequence ID" value="MFD0987813.1"/>
    <property type="molecule type" value="Genomic_DNA"/>
</dbReference>
<protein>
    <recommendedName>
        <fullName evidence="4">Terminase small subunit</fullName>
    </recommendedName>
</protein>
<keyword evidence="3" id="KW-1185">Reference proteome</keyword>
<evidence type="ECO:0008006" key="4">
    <source>
        <dbReference type="Google" id="ProtNLM"/>
    </source>
</evidence>
<proteinExistence type="predicted"/>
<evidence type="ECO:0000313" key="2">
    <source>
        <dbReference type="EMBL" id="MFD0987813.1"/>
    </source>
</evidence>
<feature type="region of interest" description="Disordered" evidence="1">
    <location>
        <begin position="1"/>
        <end position="23"/>
    </location>
</feature>
<gene>
    <name evidence="2" type="ORF">ACFQ2F_11970</name>
</gene>
<dbReference type="RefSeq" id="WP_379090140.1">
    <property type="nucleotide sequence ID" value="NZ_JBHTJO010000001.1"/>
</dbReference>